<dbReference type="GO" id="GO:0009636">
    <property type="term" value="P:response to toxic substance"/>
    <property type="evidence" value="ECO:0007669"/>
    <property type="project" value="UniProtKB-KW"/>
</dbReference>
<evidence type="ECO:0000256" key="11">
    <source>
        <dbReference type="ARBA" id="ARBA00066349"/>
    </source>
</evidence>
<accession>A0A1S7ULR8</accession>
<feature type="domain" description="D-serine dehydratase-like" evidence="15">
    <location>
        <begin position="358"/>
        <end position="495"/>
    </location>
</feature>
<keyword evidence="6" id="KW-0862">Zinc</keyword>
<evidence type="ECO:0000256" key="13">
    <source>
        <dbReference type="ARBA" id="ARBA00075219"/>
    </source>
</evidence>
<dbReference type="Pfam" id="PF14031">
    <property type="entry name" value="D-ser_dehydrat"/>
    <property type="match status" value="1"/>
</dbReference>
<evidence type="ECO:0000256" key="5">
    <source>
        <dbReference type="ARBA" id="ARBA00022723"/>
    </source>
</evidence>
<evidence type="ECO:0000256" key="12">
    <source>
        <dbReference type="ARBA" id="ARBA00069616"/>
    </source>
</evidence>
<dbReference type="SMART" id="SM01119">
    <property type="entry name" value="D-ser_dehydrat"/>
    <property type="match status" value="1"/>
</dbReference>
<evidence type="ECO:0000256" key="9">
    <source>
        <dbReference type="ARBA" id="ARBA00051198"/>
    </source>
</evidence>
<dbReference type="OrthoDB" id="20198at2759"/>
<dbReference type="Gene3D" id="3.20.20.10">
    <property type="entry name" value="Alanine racemase"/>
    <property type="match status" value="1"/>
</dbReference>
<keyword evidence="17" id="KW-1185">Reference proteome</keyword>
<evidence type="ECO:0000256" key="7">
    <source>
        <dbReference type="ARBA" id="ARBA00022898"/>
    </source>
</evidence>
<dbReference type="Gene3D" id="2.40.37.20">
    <property type="entry name" value="D-serine dehydratase-like domain"/>
    <property type="match status" value="1"/>
</dbReference>
<evidence type="ECO:0000256" key="10">
    <source>
        <dbReference type="ARBA" id="ARBA00055764"/>
    </source>
</evidence>
<keyword evidence="8" id="KW-0456">Lyase</keyword>
<dbReference type="FunFam" id="3.20.20.10:FF:000016">
    <property type="entry name" value="D-serine dehydratase"/>
    <property type="match status" value="1"/>
</dbReference>
<dbReference type="InterPro" id="IPR001608">
    <property type="entry name" value="Ala_racemase_N"/>
</dbReference>
<evidence type="ECO:0000256" key="4">
    <source>
        <dbReference type="ARBA" id="ARBA00022575"/>
    </source>
</evidence>
<dbReference type="Pfam" id="PF01168">
    <property type="entry name" value="Ala_racemase_N"/>
    <property type="match status" value="1"/>
</dbReference>
<dbReference type="GO" id="GO:0008721">
    <property type="term" value="F:D-serine ammonia-lyase activity"/>
    <property type="evidence" value="ECO:0007669"/>
    <property type="project" value="UniProtKB-EC"/>
</dbReference>
<keyword evidence="7" id="KW-0663">Pyridoxal phosphate</keyword>
<dbReference type="OMA" id="EIRPGNF"/>
<evidence type="ECO:0000256" key="2">
    <source>
        <dbReference type="ARBA" id="ARBA00001947"/>
    </source>
</evidence>
<comment type="function">
    <text evidence="10">Catalyzes the conversion of D-serine to pyruvate and ammonia. May play a role in D-serine detoxification.</text>
</comment>
<dbReference type="InterPro" id="IPR042208">
    <property type="entry name" value="D-ser_dehydrat-like_sf"/>
</dbReference>
<dbReference type="STRING" id="77044.A0A1S7ULR8"/>
<dbReference type="PANTHER" id="PTHR28004:SF2">
    <property type="entry name" value="D-SERINE DEHYDRATASE"/>
    <property type="match status" value="1"/>
</dbReference>
<organism evidence="16">
    <name type="scientific">Rosellinia necatrix</name>
    <name type="common">White root-rot fungus</name>
    <dbReference type="NCBI Taxonomy" id="77044"/>
    <lineage>
        <taxon>Eukaryota</taxon>
        <taxon>Fungi</taxon>
        <taxon>Dikarya</taxon>
        <taxon>Ascomycota</taxon>
        <taxon>Pezizomycotina</taxon>
        <taxon>Sordariomycetes</taxon>
        <taxon>Xylariomycetidae</taxon>
        <taxon>Xylariales</taxon>
        <taxon>Xylariaceae</taxon>
        <taxon>Rosellinia</taxon>
    </lineage>
</organism>
<proteinExistence type="inferred from homology"/>
<feature type="region of interest" description="Disordered" evidence="14">
    <location>
        <begin position="259"/>
        <end position="309"/>
    </location>
</feature>
<feature type="compositionally biased region" description="Basic and acidic residues" evidence="14">
    <location>
        <begin position="287"/>
        <end position="304"/>
    </location>
</feature>
<dbReference type="Proteomes" id="UP000054516">
    <property type="component" value="Unassembled WGS sequence"/>
</dbReference>
<comment type="cofactor">
    <cofactor evidence="2">
        <name>Zn(2+)</name>
        <dbReference type="ChEBI" id="CHEBI:29105"/>
    </cofactor>
</comment>
<comment type="catalytic activity">
    <reaction evidence="9">
        <text>D-serine = pyruvate + NH4(+)</text>
        <dbReference type="Rhea" id="RHEA:13977"/>
        <dbReference type="ChEBI" id="CHEBI:15361"/>
        <dbReference type="ChEBI" id="CHEBI:28938"/>
        <dbReference type="ChEBI" id="CHEBI:35247"/>
        <dbReference type="EC" id="4.3.1.18"/>
    </reaction>
    <physiologicalReaction direction="left-to-right" evidence="9">
        <dbReference type="Rhea" id="RHEA:13978"/>
    </physiologicalReaction>
</comment>
<comment type="cofactor">
    <cofactor evidence="1">
        <name>pyridoxal 5'-phosphate</name>
        <dbReference type="ChEBI" id="CHEBI:597326"/>
    </cofactor>
</comment>
<keyword evidence="4" id="KW-0216">Detoxification</keyword>
<dbReference type="InterPro" id="IPR026956">
    <property type="entry name" value="D-ser_dehydrat-like_dom"/>
</dbReference>
<evidence type="ECO:0000256" key="3">
    <source>
        <dbReference type="ARBA" id="ARBA00005323"/>
    </source>
</evidence>
<dbReference type="EMBL" id="DF977452">
    <property type="protein sequence ID" value="GAP84269.2"/>
    <property type="molecule type" value="Genomic_DNA"/>
</dbReference>
<feature type="compositionally biased region" description="Acidic residues" evidence="14">
    <location>
        <begin position="271"/>
        <end position="286"/>
    </location>
</feature>
<dbReference type="InterPro" id="IPR029066">
    <property type="entry name" value="PLP-binding_barrel"/>
</dbReference>
<evidence type="ECO:0000256" key="14">
    <source>
        <dbReference type="SAM" id="MobiDB-lite"/>
    </source>
</evidence>
<evidence type="ECO:0000313" key="17">
    <source>
        <dbReference type="Proteomes" id="UP000054516"/>
    </source>
</evidence>
<name>A0A1S7ULR8_ROSNE</name>
<evidence type="ECO:0000256" key="8">
    <source>
        <dbReference type="ARBA" id="ARBA00023239"/>
    </source>
</evidence>
<dbReference type="GO" id="GO:0046872">
    <property type="term" value="F:metal ion binding"/>
    <property type="evidence" value="ECO:0007669"/>
    <property type="project" value="UniProtKB-KW"/>
</dbReference>
<dbReference type="PANTHER" id="PTHR28004">
    <property type="entry name" value="ZGC:162816-RELATED"/>
    <property type="match status" value="1"/>
</dbReference>
<evidence type="ECO:0000256" key="6">
    <source>
        <dbReference type="ARBA" id="ARBA00022833"/>
    </source>
</evidence>
<dbReference type="InterPro" id="IPR051466">
    <property type="entry name" value="D-amino_acid_metab_enzyme"/>
</dbReference>
<dbReference type="SUPFAM" id="SSF51419">
    <property type="entry name" value="PLP-binding barrel"/>
    <property type="match status" value="1"/>
</dbReference>
<evidence type="ECO:0000259" key="15">
    <source>
        <dbReference type="SMART" id="SM01119"/>
    </source>
</evidence>
<dbReference type="GO" id="GO:0036088">
    <property type="term" value="P:D-serine catabolic process"/>
    <property type="evidence" value="ECO:0007669"/>
    <property type="project" value="TreeGrafter"/>
</dbReference>
<dbReference type="AlphaFoldDB" id="A0A1S7ULR8"/>
<evidence type="ECO:0000313" key="16">
    <source>
        <dbReference type="EMBL" id="GAP84269.2"/>
    </source>
</evidence>
<reference evidence="16" key="1">
    <citation type="submission" date="2016-03" db="EMBL/GenBank/DDBJ databases">
        <title>Draft genome sequence of Rosellinia necatrix.</title>
        <authorList>
            <person name="Kanematsu S."/>
        </authorList>
    </citation>
    <scope>NUCLEOTIDE SEQUENCE [LARGE SCALE GENOMIC DNA]</scope>
    <source>
        <strain evidence="16">W97</strain>
    </source>
</reference>
<sequence length="515" mass="55315">MTTTALSKDALRARFVGKTLHQVPTPAIVLDLAKVEANCNRMLEAARRMNLSWRAHIKTHKTEELTRLQVGDHDDATPANIIVSTLMEAESVVPLLKEYQARGRQVNLLYSFPLYPSSIDRLAAVSAQLGRGGLTVMVDHAEQARLLPQLASKSGGHPPLVFLKVNVGSDRAGVRPGSPECAGLARALLLAETVGSCVFWGLYSHAGHAYAARRDWEAMAVLAAEFGALRDVALRAVRPDRPAHPLVLSVGATPTVTTLQHPDFAAGDGNVLDDDDDGDDDDDDEAEKPTTKKEGEEKEKKKEEEEKDGPGMIKALIARMRAEGLRLEVHAGVYPTLDVQQLAAHACDAATLNASAVAVTVLAEVASVYPGRGAGGKSSEAIVNAGCLALGREPCEALGAGHYAGWGILMPWAGVANVVPGPAFPAVHGGWQVARLSQEHGVLAWRGGGEQEQEKEKEGGGEVAETRLEPGQRVRIWPNHSCIAGAAHPWYLVVDSRNQGREDEIVDVWVRWNGW</sequence>
<keyword evidence="5" id="KW-0479">Metal-binding</keyword>
<gene>
    <name evidence="16" type="ORF">SAMD00023353_0700720</name>
</gene>
<protein>
    <recommendedName>
        <fullName evidence="12">D-serine dehydratase</fullName>
        <ecNumber evidence="11">4.3.1.18</ecNumber>
    </recommendedName>
    <alternativeName>
        <fullName evidence="13">D-serine deaminase</fullName>
    </alternativeName>
</protein>
<comment type="similarity">
    <text evidence="3">Belongs to the DSD1 family.</text>
</comment>
<dbReference type="EC" id="4.3.1.18" evidence="11"/>
<evidence type="ECO:0000256" key="1">
    <source>
        <dbReference type="ARBA" id="ARBA00001933"/>
    </source>
</evidence>